<dbReference type="InterPro" id="IPR000719">
    <property type="entry name" value="Prot_kinase_dom"/>
</dbReference>
<evidence type="ECO:0000256" key="13">
    <source>
        <dbReference type="PROSITE-ProRule" id="PRU10141"/>
    </source>
</evidence>
<dbReference type="Gene3D" id="3.30.200.20">
    <property type="entry name" value="Phosphorylase Kinase, domain 1"/>
    <property type="match status" value="1"/>
</dbReference>
<keyword evidence="5 13" id="KW-0547">Nucleotide-binding</keyword>
<dbReference type="InterPro" id="IPR011009">
    <property type="entry name" value="Kinase-like_dom_sf"/>
</dbReference>
<feature type="domain" description="PASTA" evidence="16">
    <location>
        <begin position="355"/>
        <end position="422"/>
    </location>
</feature>
<dbReference type="OrthoDB" id="9788659at2"/>
<dbReference type="InterPro" id="IPR005543">
    <property type="entry name" value="PASTA_dom"/>
</dbReference>
<keyword evidence="7 13" id="KW-0067">ATP-binding</keyword>
<dbReference type="Pfam" id="PF00069">
    <property type="entry name" value="Pkinase"/>
    <property type="match status" value="1"/>
</dbReference>
<dbReference type="GO" id="GO:0009847">
    <property type="term" value="P:spore germination"/>
    <property type="evidence" value="ECO:0007669"/>
    <property type="project" value="UniProtKB-ARBA"/>
</dbReference>
<dbReference type="Pfam" id="PF03793">
    <property type="entry name" value="PASTA"/>
    <property type="match status" value="3"/>
</dbReference>
<reference evidence="17 18" key="1">
    <citation type="submission" date="2018-05" db="EMBL/GenBank/DDBJ databases">
        <title>Kurthia sibirica genome sequence.</title>
        <authorList>
            <person name="Maclea K.S."/>
            <person name="Goen A.E."/>
        </authorList>
    </citation>
    <scope>NUCLEOTIDE SEQUENCE [LARGE SCALE GENOMIC DNA]</scope>
    <source>
        <strain evidence="17 18">ATCC 49154</strain>
    </source>
</reference>
<keyword evidence="14" id="KW-0472">Membrane</keyword>
<evidence type="ECO:0000256" key="8">
    <source>
        <dbReference type="ARBA" id="ARBA00022968"/>
    </source>
</evidence>
<organism evidence="17 18">
    <name type="scientific">Kurthia sibirica</name>
    <dbReference type="NCBI Taxonomy" id="202750"/>
    <lineage>
        <taxon>Bacteria</taxon>
        <taxon>Bacillati</taxon>
        <taxon>Bacillota</taxon>
        <taxon>Bacilli</taxon>
        <taxon>Bacillales</taxon>
        <taxon>Caryophanaceae</taxon>
        <taxon>Kurthia</taxon>
    </lineage>
</organism>
<dbReference type="NCBIfam" id="NF033483">
    <property type="entry name" value="PknB_PASTA_kin"/>
    <property type="match status" value="1"/>
</dbReference>
<dbReference type="SMART" id="SM00740">
    <property type="entry name" value="PASTA"/>
    <property type="match status" value="3"/>
</dbReference>
<dbReference type="Pfam" id="PF21160">
    <property type="entry name" value="PrkC-like_PASTA-like"/>
    <property type="match status" value="1"/>
</dbReference>
<dbReference type="PROSITE" id="PS00107">
    <property type="entry name" value="PROTEIN_KINASE_ATP"/>
    <property type="match status" value="1"/>
</dbReference>
<keyword evidence="4" id="KW-0808">Transferase</keyword>
<evidence type="ECO:0000256" key="11">
    <source>
        <dbReference type="ARBA" id="ARBA00060432"/>
    </source>
</evidence>
<proteinExistence type="predicted"/>
<dbReference type="PROSITE" id="PS51178">
    <property type="entry name" value="PASTA"/>
    <property type="match status" value="3"/>
</dbReference>
<evidence type="ECO:0000256" key="3">
    <source>
        <dbReference type="ARBA" id="ARBA00022544"/>
    </source>
</evidence>
<evidence type="ECO:0000256" key="10">
    <source>
        <dbReference type="ARBA" id="ARBA00048679"/>
    </source>
</evidence>
<feature type="domain" description="PASTA" evidence="16">
    <location>
        <begin position="491"/>
        <end position="558"/>
    </location>
</feature>
<evidence type="ECO:0000256" key="6">
    <source>
        <dbReference type="ARBA" id="ARBA00022777"/>
    </source>
</evidence>
<dbReference type="Gene3D" id="2.60.40.2560">
    <property type="match status" value="1"/>
</dbReference>
<keyword evidence="8" id="KW-0735">Signal-anchor</keyword>
<evidence type="ECO:0000313" key="18">
    <source>
        <dbReference type="Proteomes" id="UP000245938"/>
    </source>
</evidence>
<evidence type="ECO:0000256" key="14">
    <source>
        <dbReference type="SAM" id="Phobius"/>
    </source>
</evidence>
<keyword evidence="2" id="KW-0723">Serine/threonine-protein kinase</keyword>
<dbReference type="Proteomes" id="UP000245938">
    <property type="component" value="Unassembled WGS sequence"/>
</dbReference>
<feature type="transmembrane region" description="Helical" evidence="14">
    <location>
        <begin position="331"/>
        <end position="350"/>
    </location>
</feature>
<sequence>MLKGKRISGRYKVLEVIGGGGMSNVYLAHDMILNRDVAVKVLHYSFNDEEEAKRRFQREALSATSLNHPNIVSIYDVGEDEGMHYLVMEYVKGMTLKQYINEYAPLAPTRCVEIMEQLTSAIMIAHQHQIIHRDIKPQNILLDEDGHVKITDFGIAMALSSTSFTKTNSVLGTVHYLSPEQARGGIATKKSDIYSLGIVLYELLTGELPFSGESAVSIALKHLQSETPSVRAIVPTIPQSLENVVLISTSKDARHRYPTVEKMRDDLETVLSLERAHEAKFVVPEDHDATKAMPIIKARPIYDQQSEEVSAIVQPPKTSEKPRKKKSKLKWLVALIGALLIIFAVLYFTMPQFFSAKKIAVPDVTDSSLDHAIDKLQGAGFAIGKQTTQNSSAINEGKVINTRPAAGTERQKGTEVDLVISEGKAKKTMSDYIGKNIDQVKSILEKQGYKNIVVKKSFSSKEIDSVIKQSPMEGSSNVPSETTITLTISKGVAENILSNLIGFDENALKTYANSSGFNIKITDEAFSDDVAKGQVMAQSIEAGTSLKVGSTINVTLSKGMEKKPAKRFVKTVEIQFEPEEDDDGEEANYQKIKIYIQDATHSIKDVHQEFRIYDDIKKNITLEIEQGKEASYRVERDGEVLYDETISYDDL</sequence>
<keyword evidence="14" id="KW-1133">Transmembrane helix</keyword>
<evidence type="ECO:0000256" key="1">
    <source>
        <dbReference type="ARBA" id="ARBA00012513"/>
    </source>
</evidence>
<comment type="caution">
    <text evidence="17">The sequence shown here is derived from an EMBL/GenBank/DDBJ whole genome shotgun (WGS) entry which is preliminary data.</text>
</comment>
<accession>A0A2U3AQN6</accession>
<evidence type="ECO:0000256" key="9">
    <source>
        <dbReference type="ARBA" id="ARBA00047899"/>
    </source>
</evidence>
<dbReference type="PANTHER" id="PTHR43289">
    <property type="entry name" value="MITOGEN-ACTIVATED PROTEIN KINASE KINASE KINASE 20-RELATED"/>
    <property type="match status" value="1"/>
</dbReference>
<feature type="domain" description="Protein kinase" evidence="15">
    <location>
        <begin position="11"/>
        <end position="271"/>
    </location>
</feature>
<evidence type="ECO:0000259" key="16">
    <source>
        <dbReference type="PROSITE" id="PS51178"/>
    </source>
</evidence>
<keyword evidence="14" id="KW-0812">Transmembrane</keyword>
<dbReference type="GO" id="GO:0071224">
    <property type="term" value="P:cellular response to peptidoglycan"/>
    <property type="evidence" value="ECO:0007669"/>
    <property type="project" value="UniProtKB-ARBA"/>
</dbReference>
<dbReference type="FunFam" id="1.10.510.10:FF:000021">
    <property type="entry name" value="Serine/threonine protein kinase"/>
    <property type="match status" value="1"/>
</dbReference>
<dbReference type="GO" id="GO:0007165">
    <property type="term" value="P:signal transduction"/>
    <property type="evidence" value="ECO:0007669"/>
    <property type="project" value="UniProtKB-ARBA"/>
</dbReference>
<dbReference type="Gene3D" id="3.30.10.20">
    <property type="match status" value="3"/>
</dbReference>
<dbReference type="PANTHER" id="PTHR43289:SF34">
    <property type="entry name" value="SERINE_THREONINE-PROTEIN KINASE YBDM-RELATED"/>
    <property type="match status" value="1"/>
</dbReference>
<dbReference type="InterPro" id="IPR008271">
    <property type="entry name" value="Ser/Thr_kinase_AS"/>
</dbReference>
<feature type="domain" description="PASTA" evidence="16">
    <location>
        <begin position="423"/>
        <end position="490"/>
    </location>
</feature>
<dbReference type="AlphaFoldDB" id="A0A2U3AQN6"/>
<comment type="catalytic activity">
    <reaction evidence="9">
        <text>L-threonyl-[protein] + ATP = O-phospho-L-threonyl-[protein] + ADP + H(+)</text>
        <dbReference type="Rhea" id="RHEA:46608"/>
        <dbReference type="Rhea" id="RHEA-COMP:11060"/>
        <dbReference type="Rhea" id="RHEA-COMP:11605"/>
        <dbReference type="ChEBI" id="CHEBI:15378"/>
        <dbReference type="ChEBI" id="CHEBI:30013"/>
        <dbReference type="ChEBI" id="CHEBI:30616"/>
        <dbReference type="ChEBI" id="CHEBI:61977"/>
        <dbReference type="ChEBI" id="CHEBI:456216"/>
        <dbReference type="EC" id="2.7.11.1"/>
    </reaction>
</comment>
<dbReference type="GO" id="GO:0004674">
    <property type="term" value="F:protein serine/threonine kinase activity"/>
    <property type="evidence" value="ECO:0007669"/>
    <property type="project" value="UniProtKB-KW"/>
</dbReference>
<evidence type="ECO:0000259" key="15">
    <source>
        <dbReference type="PROSITE" id="PS50011"/>
    </source>
</evidence>
<dbReference type="GO" id="GO:0005524">
    <property type="term" value="F:ATP binding"/>
    <property type="evidence" value="ECO:0007669"/>
    <property type="project" value="UniProtKB-UniRule"/>
</dbReference>
<evidence type="ECO:0000256" key="2">
    <source>
        <dbReference type="ARBA" id="ARBA00022527"/>
    </source>
</evidence>
<dbReference type="FunFam" id="3.30.200.20:FF:000035">
    <property type="entry name" value="Serine/threonine protein kinase Stk1"/>
    <property type="match status" value="1"/>
</dbReference>
<dbReference type="EC" id="2.7.11.1" evidence="1"/>
<dbReference type="SUPFAM" id="SSF56112">
    <property type="entry name" value="Protein kinase-like (PK-like)"/>
    <property type="match status" value="1"/>
</dbReference>
<dbReference type="InterPro" id="IPR017441">
    <property type="entry name" value="Protein_kinase_ATP_BS"/>
</dbReference>
<feature type="binding site" evidence="13">
    <location>
        <position position="40"/>
    </location>
    <ligand>
        <name>ATP</name>
        <dbReference type="ChEBI" id="CHEBI:30616"/>
    </ligand>
</feature>
<evidence type="ECO:0000256" key="4">
    <source>
        <dbReference type="ARBA" id="ARBA00022679"/>
    </source>
</evidence>
<evidence type="ECO:0000313" key="17">
    <source>
        <dbReference type="EMBL" id="PWI26853.1"/>
    </source>
</evidence>
<keyword evidence="3" id="KW-0309">Germination</keyword>
<comment type="catalytic activity">
    <reaction evidence="10">
        <text>L-seryl-[protein] + ATP = O-phospho-L-seryl-[protein] + ADP + H(+)</text>
        <dbReference type="Rhea" id="RHEA:17989"/>
        <dbReference type="Rhea" id="RHEA-COMP:9863"/>
        <dbReference type="Rhea" id="RHEA-COMP:11604"/>
        <dbReference type="ChEBI" id="CHEBI:15378"/>
        <dbReference type="ChEBI" id="CHEBI:29999"/>
        <dbReference type="ChEBI" id="CHEBI:30616"/>
        <dbReference type="ChEBI" id="CHEBI:83421"/>
        <dbReference type="ChEBI" id="CHEBI:456216"/>
        <dbReference type="EC" id="2.7.11.1"/>
    </reaction>
</comment>
<evidence type="ECO:0000256" key="7">
    <source>
        <dbReference type="ARBA" id="ARBA00022840"/>
    </source>
</evidence>
<dbReference type="SMART" id="SM00220">
    <property type="entry name" value="S_TKc"/>
    <property type="match status" value="1"/>
</dbReference>
<keyword evidence="18" id="KW-1185">Reference proteome</keyword>
<evidence type="ECO:0000256" key="12">
    <source>
        <dbReference type="ARBA" id="ARBA00070041"/>
    </source>
</evidence>
<protein>
    <recommendedName>
        <fullName evidence="12">Serine/threonine-protein kinase PrkC</fullName>
        <ecNumber evidence="1">2.7.11.1</ecNumber>
    </recommendedName>
</protein>
<gene>
    <name evidence="17" type="primary">pknB</name>
    <name evidence="17" type="ORF">DEX24_00715</name>
</gene>
<keyword evidence="6 17" id="KW-0418">Kinase</keyword>
<dbReference type="PROSITE" id="PS50011">
    <property type="entry name" value="PROTEIN_KINASE_DOM"/>
    <property type="match status" value="1"/>
</dbReference>
<dbReference type="PROSITE" id="PS00108">
    <property type="entry name" value="PROTEIN_KINASE_ST"/>
    <property type="match status" value="1"/>
</dbReference>
<dbReference type="EMBL" id="QFVR01000001">
    <property type="protein sequence ID" value="PWI26853.1"/>
    <property type="molecule type" value="Genomic_DNA"/>
</dbReference>
<evidence type="ECO:0000256" key="5">
    <source>
        <dbReference type="ARBA" id="ARBA00022741"/>
    </source>
</evidence>
<dbReference type="CDD" id="cd14014">
    <property type="entry name" value="STKc_PknB_like"/>
    <property type="match status" value="1"/>
</dbReference>
<dbReference type="CDD" id="cd06577">
    <property type="entry name" value="PASTA_pknB"/>
    <property type="match status" value="3"/>
</dbReference>
<name>A0A2U3AQN6_9BACL</name>
<dbReference type="Gene3D" id="1.10.510.10">
    <property type="entry name" value="Transferase(Phosphotransferase) domain 1"/>
    <property type="match status" value="1"/>
</dbReference>
<comment type="subcellular location">
    <subcellularLocation>
        <location evidence="11">Spore membrane</location>
        <topology evidence="11">Single-pass type II membrane protein</topology>
    </subcellularLocation>
</comment>